<gene>
    <name evidence="1" type="ORF">L3Q82_016530</name>
</gene>
<protein>
    <submittedName>
        <fullName evidence="1">Uncharacterized protein</fullName>
    </submittedName>
</protein>
<dbReference type="EMBL" id="CM041532">
    <property type="protein sequence ID" value="KAI3376001.1"/>
    <property type="molecule type" value="Genomic_DNA"/>
</dbReference>
<name>A0ACB8X786_9TELE</name>
<organism evidence="1 2">
    <name type="scientific">Scortum barcoo</name>
    <name type="common">barcoo grunter</name>
    <dbReference type="NCBI Taxonomy" id="214431"/>
    <lineage>
        <taxon>Eukaryota</taxon>
        <taxon>Metazoa</taxon>
        <taxon>Chordata</taxon>
        <taxon>Craniata</taxon>
        <taxon>Vertebrata</taxon>
        <taxon>Euteleostomi</taxon>
        <taxon>Actinopterygii</taxon>
        <taxon>Neopterygii</taxon>
        <taxon>Teleostei</taxon>
        <taxon>Neoteleostei</taxon>
        <taxon>Acanthomorphata</taxon>
        <taxon>Eupercaria</taxon>
        <taxon>Centrarchiformes</taxon>
        <taxon>Terapontoidei</taxon>
        <taxon>Terapontidae</taxon>
        <taxon>Scortum</taxon>
    </lineage>
</organism>
<evidence type="ECO:0000313" key="1">
    <source>
        <dbReference type="EMBL" id="KAI3376001.1"/>
    </source>
</evidence>
<accession>A0ACB8X786</accession>
<comment type="caution">
    <text evidence="1">The sequence shown here is derived from an EMBL/GenBank/DDBJ whole genome shotgun (WGS) entry which is preliminary data.</text>
</comment>
<reference evidence="1" key="1">
    <citation type="submission" date="2022-04" db="EMBL/GenBank/DDBJ databases">
        <title>Jade perch genome.</title>
        <authorList>
            <person name="Chao B."/>
        </authorList>
    </citation>
    <scope>NUCLEOTIDE SEQUENCE</scope>
    <source>
        <strain evidence="1">CB-2022</strain>
    </source>
</reference>
<proteinExistence type="predicted"/>
<evidence type="ECO:0000313" key="2">
    <source>
        <dbReference type="Proteomes" id="UP000831701"/>
    </source>
</evidence>
<keyword evidence="2" id="KW-1185">Reference proteome</keyword>
<sequence>MMAAAQPRDQSLRLDQAKGKYIRLRSTSCQSLFSSSLLPTISLLQDQRLGGWKLKSQINNKEPVSFTFDPSFILEAGQTVTMWVPGYGTHNPPTDLEWRGLKSWSIKDHLQIDLFSSDQGTYKCESKKKANSDLY</sequence>
<dbReference type="Proteomes" id="UP000831701">
    <property type="component" value="Chromosome 2"/>
</dbReference>